<comment type="caution">
    <text evidence="1">The sequence shown here is derived from an EMBL/GenBank/DDBJ whole genome shotgun (WGS) entry which is preliminary data.</text>
</comment>
<sequence>MIRKLRGIKLGAAEGDGETSAATTTDTPAVTPKTPKMPKTPTTPRKRKTEDETEEAKPKTAHKTKVSRKLMEKFGEAKTTEEW</sequence>
<protein>
    <submittedName>
        <fullName evidence="1">Uncharacterized protein</fullName>
    </submittedName>
</protein>
<evidence type="ECO:0000313" key="1">
    <source>
        <dbReference type="EMBL" id="KAJ9634638.1"/>
    </source>
</evidence>
<keyword evidence="2" id="KW-1185">Reference proteome</keyword>
<reference evidence="1" key="1">
    <citation type="submission" date="2022-10" db="EMBL/GenBank/DDBJ databases">
        <title>Culturing micro-colonial fungi from biological soil crusts in the Mojave desert and describing Neophaeococcomyces mojavensis, and introducing the new genera and species Taxawa tesnikishii.</title>
        <authorList>
            <person name="Kurbessoian T."/>
            <person name="Stajich J.E."/>
        </authorList>
    </citation>
    <scope>NUCLEOTIDE SEQUENCE</scope>
    <source>
        <strain evidence="1">JES_115</strain>
    </source>
</reference>
<proteinExistence type="predicted"/>
<organism evidence="1 2">
    <name type="scientific">Coniosporium tulheliwenetii</name>
    <dbReference type="NCBI Taxonomy" id="3383036"/>
    <lineage>
        <taxon>Eukaryota</taxon>
        <taxon>Fungi</taxon>
        <taxon>Dikarya</taxon>
        <taxon>Ascomycota</taxon>
        <taxon>Pezizomycotina</taxon>
        <taxon>Dothideomycetes</taxon>
        <taxon>Dothideomycetes incertae sedis</taxon>
        <taxon>Coniosporium</taxon>
    </lineage>
</organism>
<gene>
    <name evidence="1" type="ORF">H2199_008923</name>
</gene>
<evidence type="ECO:0000313" key="2">
    <source>
        <dbReference type="Proteomes" id="UP001172680"/>
    </source>
</evidence>
<dbReference type="Proteomes" id="UP001172680">
    <property type="component" value="Unassembled WGS sequence"/>
</dbReference>
<name>A0ACC2YHB4_9PEZI</name>
<dbReference type="EMBL" id="JAPDRP010000031">
    <property type="protein sequence ID" value="KAJ9634638.1"/>
    <property type="molecule type" value="Genomic_DNA"/>
</dbReference>
<accession>A0ACC2YHB4</accession>